<feature type="transmembrane region" description="Helical" evidence="10">
    <location>
        <begin position="271"/>
        <end position="296"/>
    </location>
</feature>
<feature type="transmembrane region" description="Helical" evidence="10">
    <location>
        <begin position="31"/>
        <end position="56"/>
    </location>
</feature>
<feature type="transmembrane region" description="Helical" evidence="10">
    <location>
        <begin position="68"/>
        <end position="91"/>
    </location>
</feature>
<feature type="transmembrane region" description="Helical" evidence="10">
    <location>
        <begin position="192"/>
        <end position="219"/>
    </location>
</feature>
<evidence type="ECO:0000313" key="13">
    <source>
        <dbReference type="Proteomes" id="UP000192578"/>
    </source>
</evidence>
<name>A0A1W0WG24_HYPEX</name>
<dbReference type="PRINTS" id="PR00237">
    <property type="entry name" value="GPCRRHODOPSN"/>
</dbReference>
<dbReference type="SMR" id="A0A1W0WG24"/>
<keyword evidence="8" id="KW-0844">Vision</keyword>
<dbReference type="InterPro" id="IPR017452">
    <property type="entry name" value="GPCR_Rhodpsn_7TM"/>
</dbReference>
<keyword evidence="13" id="KW-1185">Reference proteome</keyword>
<dbReference type="PANTHER" id="PTHR24240">
    <property type="entry name" value="OPSIN"/>
    <property type="match status" value="1"/>
</dbReference>
<evidence type="ECO:0000256" key="8">
    <source>
        <dbReference type="ARBA" id="ARBA00023305"/>
    </source>
</evidence>
<dbReference type="PROSITE" id="PS00237">
    <property type="entry name" value="G_PROTEIN_RECEP_F1_1"/>
    <property type="match status" value="1"/>
</dbReference>
<protein>
    <submittedName>
        <fullName evidence="12">Rhodopsin, G0-coupled</fullName>
    </submittedName>
</protein>
<evidence type="ECO:0000256" key="6">
    <source>
        <dbReference type="ARBA" id="ARBA00023170"/>
    </source>
</evidence>
<evidence type="ECO:0000256" key="10">
    <source>
        <dbReference type="SAM" id="Phobius"/>
    </source>
</evidence>
<evidence type="ECO:0000256" key="3">
    <source>
        <dbReference type="ARBA" id="ARBA00022989"/>
    </source>
</evidence>
<accession>A0A1W0WG24</accession>
<evidence type="ECO:0000256" key="1">
    <source>
        <dbReference type="ARBA" id="ARBA00004141"/>
    </source>
</evidence>
<feature type="transmembrane region" description="Helical" evidence="10">
    <location>
        <begin position="144"/>
        <end position="164"/>
    </location>
</feature>
<dbReference type="InterPro" id="IPR050125">
    <property type="entry name" value="GPCR_opsins"/>
</dbReference>
<dbReference type="PROSITE" id="PS50262">
    <property type="entry name" value="G_PROTEIN_RECEP_F1_2"/>
    <property type="match status" value="1"/>
</dbReference>
<sequence>MHEHWTADGMWITTGNFTPGGLRLSDAGYRAAGIGLSLIASFGIFNNLVVIVVLLLHRQLLTPVNILILNLTISDFLIATLGTPFTAASAFQHHWLFGRSGCVAYAFATGFSGIASIGSLAVISWERYWLVAHAGSSPITTRETILITCGVWTYALLGVLPPVVGWSRFEIETPNIACGPHWESEALPDLSYIVYLTVFALVLPLSVISWSYIQIVLFLRKNSQSISAQSVSKTQANITRMVIVMVMAFLLAWMPYAIVSAVVLFGGSHLITAPIATLPAIFAKSSIIYNPIIYAIMNPQFRIAFKNVFCRKSYAVLCKHGAPIKRSKEKFPRRQLPTDGAPSRTRVVYSFSSIVTKIRDRSSTSGGVTESQF</sequence>
<evidence type="ECO:0000256" key="2">
    <source>
        <dbReference type="ARBA" id="ARBA00022692"/>
    </source>
</evidence>
<keyword evidence="3 10" id="KW-1133">Transmembrane helix</keyword>
<feature type="domain" description="G-protein coupled receptors family 1 profile" evidence="11">
    <location>
        <begin position="46"/>
        <end position="294"/>
    </location>
</feature>
<dbReference type="Proteomes" id="UP000192578">
    <property type="component" value="Unassembled WGS sequence"/>
</dbReference>
<organism evidence="12 13">
    <name type="scientific">Hypsibius exemplaris</name>
    <name type="common">Freshwater tardigrade</name>
    <dbReference type="NCBI Taxonomy" id="2072580"/>
    <lineage>
        <taxon>Eukaryota</taxon>
        <taxon>Metazoa</taxon>
        <taxon>Ecdysozoa</taxon>
        <taxon>Tardigrada</taxon>
        <taxon>Eutardigrada</taxon>
        <taxon>Parachela</taxon>
        <taxon>Hypsibioidea</taxon>
        <taxon>Hypsibiidae</taxon>
        <taxon>Hypsibius</taxon>
    </lineage>
</organism>
<evidence type="ECO:0000259" key="11">
    <source>
        <dbReference type="PROSITE" id="PS50262"/>
    </source>
</evidence>
<dbReference type="Gene3D" id="1.20.1070.10">
    <property type="entry name" value="Rhodopsin 7-helix transmembrane proteins"/>
    <property type="match status" value="1"/>
</dbReference>
<keyword evidence="2 9" id="KW-0812">Transmembrane</keyword>
<comment type="subcellular location">
    <subcellularLocation>
        <location evidence="1">Membrane</location>
        <topology evidence="1">Multi-pass membrane protein</topology>
    </subcellularLocation>
</comment>
<dbReference type="GO" id="GO:0016020">
    <property type="term" value="C:membrane"/>
    <property type="evidence" value="ECO:0007669"/>
    <property type="project" value="UniProtKB-SubCell"/>
</dbReference>
<dbReference type="GO" id="GO:0007601">
    <property type="term" value="P:visual perception"/>
    <property type="evidence" value="ECO:0007669"/>
    <property type="project" value="UniProtKB-KW"/>
</dbReference>
<reference evidence="13" key="1">
    <citation type="submission" date="2017-01" db="EMBL/GenBank/DDBJ databases">
        <title>Comparative genomics of anhydrobiosis in the tardigrade Hypsibius dujardini.</title>
        <authorList>
            <person name="Yoshida Y."/>
            <person name="Koutsovoulos G."/>
            <person name="Laetsch D."/>
            <person name="Stevens L."/>
            <person name="Kumar S."/>
            <person name="Horikawa D."/>
            <person name="Ishino K."/>
            <person name="Komine S."/>
            <person name="Tomita M."/>
            <person name="Blaxter M."/>
            <person name="Arakawa K."/>
        </authorList>
    </citation>
    <scope>NUCLEOTIDE SEQUENCE [LARGE SCALE GENOMIC DNA]</scope>
    <source>
        <strain evidence="13">Z151</strain>
    </source>
</reference>
<dbReference type="OrthoDB" id="5564849at2759"/>
<dbReference type="Pfam" id="PF00001">
    <property type="entry name" value="7tm_1"/>
    <property type="match status" value="1"/>
</dbReference>
<evidence type="ECO:0000256" key="5">
    <source>
        <dbReference type="ARBA" id="ARBA00023136"/>
    </source>
</evidence>
<keyword evidence="4 9" id="KW-0297">G-protein coupled receptor</keyword>
<evidence type="ECO:0000256" key="4">
    <source>
        <dbReference type="ARBA" id="ARBA00023040"/>
    </source>
</evidence>
<evidence type="ECO:0000256" key="7">
    <source>
        <dbReference type="ARBA" id="ARBA00023224"/>
    </source>
</evidence>
<keyword evidence="6 9" id="KW-0675">Receptor</keyword>
<keyword evidence="8" id="KW-0716">Sensory transduction</keyword>
<feature type="transmembrane region" description="Helical" evidence="10">
    <location>
        <begin position="103"/>
        <end position="123"/>
    </location>
</feature>
<proteinExistence type="inferred from homology"/>
<dbReference type="SUPFAM" id="SSF81321">
    <property type="entry name" value="Family A G protein-coupled receptor-like"/>
    <property type="match status" value="1"/>
</dbReference>
<evidence type="ECO:0000256" key="9">
    <source>
        <dbReference type="RuleBase" id="RU000688"/>
    </source>
</evidence>
<dbReference type="CDD" id="cd14969">
    <property type="entry name" value="7tmA_Opsins_type2_animals"/>
    <property type="match status" value="1"/>
</dbReference>
<dbReference type="AlphaFoldDB" id="A0A1W0WG24"/>
<evidence type="ECO:0000313" key="12">
    <source>
        <dbReference type="EMBL" id="OQV14160.1"/>
    </source>
</evidence>
<gene>
    <name evidence="12" type="ORF">BV898_11632</name>
</gene>
<dbReference type="GO" id="GO:0004930">
    <property type="term" value="F:G protein-coupled receptor activity"/>
    <property type="evidence" value="ECO:0007669"/>
    <property type="project" value="UniProtKB-KW"/>
</dbReference>
<keyword evidence="5 10" id="KW-0472">Membrane</keyword>
<feature type="transmembrane region" description="Helical" evidence="10">
    <location>
        <begin position="240"/>
        <end position="265"/>
    </location>
</feature>
<dbReference type="InterPro" id="IPR000276">
    <property type="entry name" value="GPCR_Rhodpsn"/>
</dbReference>
<keyword evidence="7 9" id="KW-0807">Transducer</keyword>
<comment type="similarity">
    <text evidence="9">Belongs to the G-protein coupled receptor 1 family.</text>
</comment>
<comment type="caution">
    <text evidence="12">The sequence shown here is derived from an EMBL/GenBank/DDBJ whole genome shotgun (WGS) entry which is preliminary data.</text>
</comment>
<dbReference type="EMBL" id="MTYJ01000109">
    <property type="protein sequence ID" value="OQV14160.1"/>
    <property type="molecule type" value="Genomic_DNA"/>
</dbReference>